<evidence type="ECO:0000256" key="1">
    <source>
        <dbReference type="ARBA" id="ARBA00044953"/>
    </source>
</evidence>
<accession>A0A147BHU6</accession>
<dbReference type="PANTHER" id="PTHR21184">
    <property type="entry name" value="MENORIN (DENDRITIC BRANCHING PROTEIN)"/>
    <property type="match status" value="1"/>
</dbReference>
<dbReference type="EMBL" id="GEGO01005539">
    <property type="protein sequence ID" value="JAR89865.1"/>
    <property type="molecule type" value="Transcribed_RNA"/>
</dbReference>
<dbReference type="AlphaFoldDB" id="A0A147BHU6"/>
<dbReference type="Pfam" id="PF10223">
    <property type="entry name" value="Menorin_N"/>
    <property type="match status" value="1"/>
</dbReference>
<dbReference type="InterPro" id="IPR019356">
    <property type="entry name" value="Menorin_dom"/>
</dbReference>
<feature type="chain" id="PRO_5007542413" evidence="2">
    <location>
        <begin position="20"/>
        <end position="405"/>
    </location>
</feature>
<reference evidence="4" key="1">
    <citation type="journal article" date="2018" name="PLoS Negl. Trop. Dis.">
        <title>Sialome diversity of ticks revealed by RNAseq of single tick salivary glands.</title>
        <authorList>
            <person name="Perner J."/>
            <person name="Kropackova S."/>
            <person name="Kopacek P."/>
            <person name="Ribeiro J.M."/>
        </authorList>
    </citation>
    <scope>NUCLEOTIDE SEQUENCE</scope>
    <source>
        <strain evidence="4">Siblings of single egg batch collected in Ceske Budejovice</strain>
        <tissue evidence="4">Salivary glands</tissue>
    </source>
</reference>
<feature type="signal peptide" evidence="2">
    <location>
        <begin position="1"/>
        <end position="19"/>
    </location>
</feature>
<comment type="similarity">
    <text evidence="1">Belongs to the menorin family.</text>
</comment>
<name>A0A147BHU6_IXORI</name>
<dbReference type="PANTHER" id="PTHR21184:SF6">
    <property type="entry name" value="CONSERVED PLASMA MEMBRANE PROTEIN"/>
    <property type="match status" value="1"/>
</dbReference>
<keyword evidence="2" id="KW-0732">Signal</keyword>
<dbReference type="GO" id="GO:0005615">
    <property type="term" value="C:extracellular space"/>
    <property type="evidence" value="ECO:0007669"/>
    <property type="project" value="TreeGrafter"/>
</dbReference>
<feature type="domain" description="Menorin-like" evidence="3">
    <location>
        <begin position="24"/>
        <end position="253"/>
    </location>
</feature>
<evidence type="ECO:0000259" key="3">
    <source>
        <dbReference type="Pfam" id="PF10223"/>
    </source>
</evidence>
<sequence length="405" mass="44909">MAAAVWVIASLVHCIVVSAEVRPDVSSVRWNRATHSRSLLQDALQRDPAPFVEADVVLVDGSAVLPRPVNENWTVSLSELLYRVSATPMNVTLKLNLKSTEVLEVAKRNLLEAQLQNLKGLWFHADILPATGGEAPVNASTYLHQFASSFPQAVVSVGWTTYPETFYTWEVVDRMTRLLLCGPHLPARVSVAARASMLPNSVAQVSWMLDVIPQASLSIWAQDNDPRVTDTLIQLRKALPWSVVYYDLSEEQRAEFDRAKENVAYEPERTGHPVWDLPGVVACEQRPLAGRRSVILKEQGGSIRLPAAWKHLRARIDTSRSKTITLHMGSNSLTLNGDCFYVVARSTATAVIVSAWQCVGYHTNLTMLSASEPSATREWPIVPGPMSLRFQTPTDTAVYLVYVNE</sequence>
<proteinExistence type="inferred from homology"/>
<evidence type="ECO:0000256" key="2">
    <source>
        <dbReference type="SAM" id="SignalP"/>
    </source>
</evidence>
<protein>
    <submittedName>
        <fullName evidence="4">Putative conserved secreted protein</fullName>
    </submittedName>
</protein>
<evidence type="ECO:0000313" key="4">
    <source>
        <dbReference type="EMBL" id="JAR89865.1"/>
    </source>
</evidence>
<organism evidence="4">
    <name type="scientific">Ixodes ricinus</name>
    <name type="common">Common tick</name>
    <name type="synonym">Acarus ricinus</name>
    <dbReference type="NCBI Taxonomy" id="34613"/>
    <lineage>
        <taxon>Eukaryota</taxon>
        <taxon>Metazoa</taxon>
        <taxon>Ecdysozoa</taxon>
        <taxon>Arthropoda</taxon>
        <taxon>Chelicerata</taxon>
        <taxon>Arachnida</taxon>
        <taxon>Acari</taxon>
        <taxon>Parasitiformes</taxon>
        <taxon>Ixodida</taxon>
        <taxon>Ixodoidea</taxon>
        <taxon>Ixodidae</taxon>
        <taxon>Ixodinae</taxon>
        <taxon>Ixodes</taxon>
    </lineage>
</organism>